<organism evidence="7 8">
    <name type="scientific">Ramlibacter pinisoli</name>
    <dbReference type="NCBI Taxonomy" id="2682844"/>
    <lineage>
        <taxon>Bacteria</taxon>
        <taxon>Pseudomonadati</taxon>
        <taxon>Pseudomonadota</taxon>
        <taxon>Betaproteobacteria</taxon>
        <taxon>Burkholderiales</taxon>
        <taxon>Comamonadaceae</taxon>
        <taxon>Ramlibacter</taxon>
    </lineage>
</organism>
<dbReference type="InterPro" id="IPR002204">
    <property type="entry name" value="3-OH-isobutyrate_DH-rel_CS"/>
</dbReference>
<proteinExistence type="inferred from homology"/>
<dbReference type="InterPro" id="IPR029154">
    <property type="entry name" value="HIBADH-like_NADP-bd"/>
</dbReference>
<evidence type="ECO:0000259" key="5">
    <source>
        <dbReference type="Pfam" id="PF03446"/>
    </source>
</evidence>
<comment type="caution">
    <text evidence="7">The sequence shown here is derived from an EMBL/GenBank/DDBJ whole genome shotgun (WGS) entry which is preliminary data.</text>
</comment>
<evidence type="ECO:0000256" key="1">
    <source>
        <dbReference type="ARBA" id="ARBA00009080"/>
    </source>
</evidence>
<reference evidence="7 8" key="1">
    <citation type="submission" date="2019-12" db="EMBL/GenBank/DDBJ databases">
        <authorList>
            <person name="Huq M.A."/>
        </authorList>
    </citation>
    <scope>NUCLEOTIDE SEQUENCE [LARGE SCALE GENOMIC DNA]</scope>
    <source>
        <strain evidence="7 8">MAH-25</strain>
    </source>
</reference>
<dbReference type="GO" id="GO:0016491">
    <property type="term" value="F:oxidoreductase activity"/>
    <property type="evidence" value="ECO:0007669"/>
    <property type="project" value="UniProtKB-KW"/>
</dbReference>
<feature type="domain" description="3-hydroxyisobutyrate dehydrogenase-like NAD-binding" evidence="6">
    <location>
        <begin position="182"/>
        <end position="302"/>
    </location>
</feature>
<evidence type="ECO:0000256" key="2">
    <source>
        <dbReference type="ARBA" id="ARBA00023002"/>
    </source>
</evidence>
<dbReference type="SUPFAM" id="SSF48179">
    <property type="entry name" value="6-phosphogluconate dehydrogenase C-terminal domain-like"/>
    <property type="match status" value="1"/>
</dbReference>
<dbReference type="GO" id="GO:0051287">
    <property type="term" value="F:NAD binding"/>
    <property type="evidence" value="ECO:0007669"/>
    <property type="project" value="InterPro"/>
</dbReference>
<feature type="domain" description="6-phosphogluconate dehydrogenase NADP-binding" evidence="5">
    <location>
        <begin position="23"/>
        <end position="174"/>
    </location>
</feature>
<keyword evidence="8" id="KW-1185">Reference proteome</keyword>
<dbReference type="InterPro" id="IPR015815">
    <property type="entry name" value="HIBADH-related"/>
</dbReference>
<accession>A0A6N8IPM9</accession>
<evidence type="ECO:0000313" key="8">
    <source>
        <dbReference type="Proteomes" id="UP000469385"/>
    </source>
</evidence>
<dbReference type="RefSeq" id="WP_157396248.1">
    <property type="nucleotide sequence ID" value="NZ_WSEL01000003.1"/>
</dbReference>
<dbReference type="Proteomes" id="UP000469385">
    <property type="component" value="Unassembled WGS sequence"/>
</dbReference>
<dbReference type="PIRSF" id="PIRSF000103">
    <property type="entry name" value="HIBADH"/>
    <property type="match status" value="1"/>
</dbReference>
<dbReference type="Pfam" id="PF14833">
    <property type="entry name" value="NAD_binding_11"/>
    <property type="match status" value="1"/>
</dbReference>
<dbReference type="PANTHER" id="PTHR43060:SF15">
    <property type="entry name" value="3-HYDROXYISOBUTYRATE DEHYDROGENASE-LIKE 1, MITOCHONDRIAL-RELATED"/>
    <property type="match status" value="1"/>
</dbReference>
<dbReference type="GO" id="GO:0016054">
    <property type="term" value="P:organic acid catabolic process"/>
    <property type="evidence" value="ECO:0007669"/>
    <property type="project" value="UniProtKB-ARBA"/>
</dbReference>
<dbReference type="InterPro" id="IPR036291">
    <property type="entry name" value="NAD(P)-bd_dom_sf"/>
</dbReference>
<dbReference type="InterPro" id="IPR013328">
    <property type="entry name" value="6PGD_dom2"/>
</dbReference>
<dbReference type="PANTHER" id="PTHR43060">
    <property type="entry name" value="3-HYDROXYISOBUTYRATE DEHYDROGENASE-LIKE 1, MITOCHONDRIAL-RELATED"/>
    <property type="match status" value="1"/>
</dbReference>
<sequence>MASKTASRKTPGNPKAATAAPPRVGVIGLGIMGSAMAANLVKAGFEVYGCDPVAAARKGLQRAGGIPCDNATEVARQCRHLVLSLPSVAALEQVARELIAAKAKGLVAAETSTLPETAKVQVRDTLAAAGITLLDCPLSGTGAQARTRDLAVYASGDAKAIASMAAVFNGFARVRYDVGGFGNGIRMKLVANLLVAIHNQSAAEAILLGERSGLDPAQVVQVVADGAGGSRMLQVRGPMMVERSWGQATMKVEVWQKDMRLIHEALLATDTAAPLFAACVPIYNAAMALGHAQDDTAAVYSVLEHMMGAGPGKAGARRAPKRRKA</sequence>
<keyword evidence="3" id="KW-0520">NAD</keyword>
<protein>
    <submittedName>
        <fullName evidence="7">NAD-binding protein</fullName>
    </submittedName>
</protein>
<feature type="active site" evidence="4">
    <location>
        <position position="188"/>
    </location>
</feature>
<evidence type="ECO:0000259" key="6">
    <source>
        <dbReference type="Pfam" id="PF14833"/>
    </source>
</evidence>
<keyword evidence="2" id="KW-0560">Oxidoreductase</keyword>
<evidence type="ECO:0000313" key="7">
    <source>
        <dbReference type="EMBL" id="MVQ28106.1"/>
    </source>
</evidence>
<gene>
    <name evidence="7" type="ORF">GON04_01495</name>
</gene>
<dbReference type="Gene3D" id="1.10.1040.10">
    <property type="entry name" value="N-(1-d-carboxylethyl)-l-norvaline Dehydrogenase, domain 2"/>
    <property type="match status" value="1"/>
</dbReference>
<dbReference type="InterPro" id="IPR006115">
    <property type="entry name" value="6PGDH_NADP-bd"/>
</dbReference>
<dbReference type="EMBL" id="WSEL01000003">
    <property type="protein sequence ID" value="MVQ28106.1"/>
    <property type="molecule type" value="Genomic_DNA"/>
</dbReference>
<name>A0A6N8IPM9_9BURK</name>
<dbReference type="Gene3D" id="3.40.50.720">
    <property type="entry name" value="NAD(P)-binding Rossmann-like Domain"/>
    <property type="match status" value="1"/>
</dbReference>
<comment type="similarity">
    <text evidence="1">Belongs to the HIBADH-related family.</text>
</comment>
<dbReference type="SUPFAM" id="SSF51735">
    <property type="entry name" value="NAD(P)-binding Rossmann-fold domains"/>
    <property type="match status" value="1"/>
</dbReference>
<evidence type="ECO:0000256" key="3">
    <source>
        <dbReference type="ARBA" id="ARBA00023027"/>
    </source>
</evidence>
<dbReference type="GO" id="GO:0050661">
    <property type="term" value="F:NADP binding"/>
    <property type="evidence" value="ECO:0007669"/>
    <property type="project" value="InterPro"/>
</dbReference>
<dbReference type="PROSITE" id="PS00895">
    <property type="entry name" value="3_HYDROXYISOBUT_DH"/>
    <property type="match status" value="1"/>
</dbReference>
<dbReference type="AlphaFoldDB" id="A0A6N8IPM9"/>
<evidence type="ECO:0000256" key="4">
    <source>
        <dbReference type="PIRSR" id="PIRSR000103-1"/>
    </source>
</evidence>
<dbReference type="Pfam" id="PF03446">
    <property type="entry name" value="NAD_binding_2"/>
    <property type="match status" value="1"/>
</dbReference>
<dbReference type="InterPro" id="IPR008927">
    <property type="entry name" value="6-PGluconate_DH-like_C_sf"/>
</dbReference>